<accession>A0A7G8BJD5</accession>
<protein>
    <submittedName>
        <fullName evidence="3">YceI family protein</fullName>
    </submittedName>
</protein>
<dbReference type="RefSeq" id="WP_186743609.1">
    <property type="nucleotide sequence ID" value="NZ_CP060394.1"/>
</dbReference>
<evidence type="ECO:0000313" key="3">
    <source>
        <dbReference type="EMBL" id="QNI32655.1"/>
    </source>
</evidence>
<dbReference type="InterPro" id="IPR007372">
    <property type="entry name" value="Lipid/polyisoprenoid-bd_YceI"/>
</dbReference>
<evidence type="ECO:0000256" key="1">
    <source>
        <dbReference type="SAM" id="SignalP"/>
    </source>
</evidence>
<dbReference type="KEGG" id="adin:H7849_01140"/>
<dbReference type="InterPro" id="IPR036761">
    <property type="entry name" value="TTHA0802/YceI-like_sf"/>
</dbReference>
<gene>
    <name evidence="3" type="ORF">H7849_01140</name>
</gene>
<dbReference type="Pfam" id="PF04264">
    <property type="entry name" value="YceI"/>
    <property type="match status" value="1"/>
</dbReference>
<reference evidence="3 4" key="1">
    <citation type="submission" date="2020-08" db="EMBL/GenBank/DDBJ databases">
        <title>Edaphobacter telluris sp. nov. and Acidobacterium dinghuensis sp. nov., two acidobacteria isolated from forest soil.</title>
        <authorList>
            <person name="Fu J."/>
            <person name="Qiu L."/>
        </authorList>
    </citation>
    <scope>NUCLEOTIDE SEQUENCE [LARGE SCALE GENOMIC DNA]</scope>
    <source>
        <strain evidence="3">4Y35</strain>
    </source>
</reference>
<dbReference type="Proteomes" id="UP000515312">
    <property type="component" value="Chromosome"/>
</dbReference>
<name>A0A7G8BJD5_9BACT</name>
<dbReference type="EMBL" id="CP060394">
    <property type="protein sequence ID" value="QNI32655.1"/>
    <property type="molecule type" value="Genomic_DNA"/>
</dbReference>
<keyword evidence="1" id="KW-0732">Signal</keyword>
<dbReference type="Gene3D" id="2.40.128.110">
    <property type="entry name" value="Lipid/polyisoprenoid-binding, YceI-like"/>
    <property type="match status" value="1"/>
</dbReference>
<dbReference type="PANTHER" id="PTHR34406:SF1">
    <property type="entry name" value="PROTEIN YCEI"/>
    <property type="match status" value="1"/>
</dbReference>
<evidence type="ECO:0000259" key="2">
    <source>
        <dbReference type="SMART" id="SM00867"/>
    </source>
</evidence>
<dbReference type="AlphaFoldDB" id="A0A7G8BJD5"/>
<organism evidence="3 4">
    <name type="scientific">Alloacidobacterium dinghuense</name>
    <dbReference type="NCBI Taxonomy" id="2763107"/>
    <lineage>
        <taxon>Bacteria</taxon>
        <taxon>Pseudomonadati</taxon>
        <taxon>Acidobacteriota</taxon>
        <taxon>Terriglobia</taxon>
        <taxon>Terriglobales</taxon>
        <taxon>Acidobacteriaceae</taxon>
        <taxon>Alloacidobacterium</taxon>
    </lineage>
</organism>
<keyword evidence="4" id="KW-1185">Reference proteome</keyword>
<dbReference type="PANTHER" id="PTHR34406">
    <property type="entry name" value="PROTEIN YCEI"/>
    <property type="match status" value="1"/>
</dbReference>
<feature type="domain" description="Lipid/polyisoprenoid-binding YceI-like" evidence="2">
    <location>
        <begin position="27"/>
        <end position="185"/>
    </location>
</feature>
<dbReference type="SUPFAM" id="SSF101874">
    <property type="entry name" value="YceI-like"/>
    <property type="match status" value="1"/>
</dbReference>
<feature type="signal peptide" evidence="1">
    <location>
        <begin position="1"/>
        <end position="23"/>
    </location>
</feature>
<proteinExistence type="predicted"/>
<sequence length="196" mass="21033">MKLARFAIVCVLASAVFPLISQAQVPVFEFDKAKSSIGFDVKASVEIAGKFDKWDAKITFTSADPTTGVLDIEAQAASVNTGSGMKDGKLKGKDFFDAEHNPLISFKSTKIVQTGPNTFDIPGTFTIRGVSKPETLSLTVSGIGTGQGEVKGIMAFDRKQYGMNSGIPFIKIADRVEVEVDLWGKRVSGPPLDLKK</sequence>
<dbReference type="SMART" id="SM00867">
    <property type="entry name" value="YceI"/>
    <property type="match status" value="1"/>
</dbReference>
<feature type="chain" id="PRO_5028877712" evidence="1">
    <location>
        <begin position="24"/>
        <end position="196"/>
    </location>
</feature>
<evidence type="ECO:0000313" key="4">
    <source>
        <dbReference type="Proteomes" id="UP000515312"/>
    </source>
</evidence>